<protein>
    <submittedName>
        <fullName evidence="2">OLC1v1015290C1</fullName>
    </submittedName>
</protein>
<accession>A0AAV1E6D9</accession>
<feature type="transmembrane region" description="Helical" evidence="1">
    <location>
        <begin position="246"/>
        <end position="267"/>
    </location>
</feature>
<feature type="transmembrane region" description="Helical" evidence="1">
    <location>
        <begin position="154"/>
        <end position="183"/>
    </location>
</feature>
<feature type="transmembrane region" description="Helical" evidence="1">
    <location>
        <begin position="71"/>
        <end position="95"/>
    </location>
</feature>
<evidence type="ECO:0000313" key="3">
    <source>
        <dbReference type="Proteomes" id="UP001161247"/>
    </source>
</evidence>
<dbReference type="Proteomes" id="UP001161247">
    <property type="component" value="Chromosome 7"/>
</dbReference>
<proteinExistence type="predicted"/>
<dbReference type="AlphaFoldDB" id="A0AAV1E6D9"/>
<sequence>MTETTSLLLNNKVFLLKLVSLLHITPLFLLVLLHSLVAGPLLQKVEDAYETSPSLLDPEDVKSLVTLEVPFFLAFSVLWIFQIATTIWATASAYLNDLQINTQPLDLKVVVLIWIKTKSTKVVLFRLFLFLMMIIILLVLAAAALFVLGKSNAVIRWVIVLVAAITYPYLASICALGLIISVLEESCLAAFQEGCNLVNHGRKLQTYVVMLILTLLSIPIHVIFYVTSMDDDDERTFVTGFPFSLVGTSFFCLANHFMFAVFTLLYLEIKHASPHGVDRVEEALQLCTDT</sequence>
<keyword evidence="1" id="KW-0472">Membrane</keyword>
<dbReference type="EMBL" id="OX459124">
    <property type="protein sequence ID" value="CAI9114543.1"/>
    <property type="molecule type" value="Genomic_DNA"/>
</dbReference>
<organism evidence="2 3">
    <name type="scientific">Oldenlandia corymbosa var. corymbosa</name>
    <dbReference type="NCBI Taxonomy" id="529605"/>
    <lineage>
        <taxon>Eukaryota</taxon>
        <taxon>Viridiplantae</taxon>
        <taxon>Streptophyta</taxon>
        <taxon>Embryophyta</taxon>
        <taxon>Tracheophyta</taxon>
        <taxon>Spermatophyta</taxon>
        <taxon>Magnoliopsida</taxon>
        <taxon>eudicotyledons</taxon>
        <taxon>Gunneridae</taxon>
        <taxon>Pentapetalae</taxon>
        <taxon>asterids</taxon>
        <taxon>lamiids</taxon>
        <taxon>Gentianales</taxon>
        <taxon>Rubiaceae</taxon>
        <taxon>Rubioideae</taxon>
        <taxon>Spermacoceae</taxon>
        <taxon>Hedyotis-Oldenlandia complex</taxon>
        <taxon>Oldenlandia</taxon>
    </lineage>
</organism>
<evidence type="ECO:0000256" key="1">
    <source>
        <dbReference type="SAM" id="Phobius"/>
    </source>
</evidence>
<name>A0AAV1E6D9_OLDCO</name>
<dbReference type="PANTHER" id="PTHR33133">
    <property type="entry name" value="OS08G0107100 PROTEIN-RELATED"/>
    <property type="match status" value="1"/>
</dbReference>
<keyword evidence="1" id="KW-0812">Transmembrane</keyword>
<evidence type="ECO:0000313" key="2">
    <source>
        <dbReference type="EMBL" id="CAI9114543.1"/>
    </source>
</evidence>
<dbReference type="PANTHER" id="PTHR33133:SF27">
    <property type="entry name" value="G-PROTEIN COUPLED RECEPTORS FAMILY 1 PROFILE DOMAIN-CONTAINING PROTEIN"/>
    <property type="match status" value="1"/>
</dbReference>
<keyword evidence="1" id="KW-1133">Transmembrane helix</keyword>
<feature type="transmembrane region" description="Helical" evidence="1">
    <location>
        <begin position="21"/>
        <end position="42"/>
    </location>
</feature>
<feature type="transmembrane region" description="Helical" evidence="1">
    <location>
        <begin position="123"/>
        <end position="148"/>
    </location>
</feature>
<gene>
    <name evidence="2" type="ORF">OLC1_LOCUS21264</name>
</gene>
<feature type="transmembrane region" description="Helical" evidence="1">
    <location>
        <begin position="204"/>
        <end position="226"/>
    </location>
</feature>
<reference evidence="2" key="1">
    <citation type="submission" date="2023-03" db="EMBL/GenBank/DDBJ databases">
        <authorList>
            <person name="Julca I."/>
        </authorList>
    </citation>
    <scope>NUCLEOTIDE SEQUENCE</scope>
</reference>
<keyword evidence="3" id="KW-1185">Reference proteome</keyword>